<reference evidence="2 3" key="1">
    <citation type="journal article" date="2016" name="Nat. Commun.">
        <title>Thousands of microbial genomes shed light on interconnected biogeochemical processes in an aquifer system.</title>
        <authorList>
            <person name="Anantharaman K."/>
            <person name="Brown C.T."/>
            <person name="Hug L.A."/>
            <person name="Sharon I."/>
            <person name="Castelle C.J."/>
            <person name="Probst A.J."/>
            <person name="Thomas B.C."/>
            <person name="Singh A."/>
            <person name="Wilkins M.J."/>
            <person name="Karaoz U."/>
            <person name="Brodie E.L."/>
            <person name="Williams K.H."/>
            <person name="Hubbard S.S."/>
            <person name="Banfield J.F."/>
        </authorList>
    </citation>
    <scope>NUCLEOTIDE SEQUENCE [LARGE SCALE GENOMIC DNA]</scope>
</reference>
<organism evidence="2 3">
    <name type="scientific">candidate division WOR-1 bacterium RIFOXYB2_FULL_37_13</name>
    <dbReference type="NCBI Taxonomy" id="1802579"/>
    <lineage>
        <taxon>Bacteria</taxon>
        <taxon>Bacillati</taxon>
        <taxon>Saganbacteria</taxon>
    </lineage>
</organism>
<evidence type="ECO:0000313" key="2">
    <source>
        <dbReference type="EMBL" id="OGC19833.1"/>
    </source>
</evidence>
<name>A0A1F4SJH8_UNCSA</name>
<dbReference type="Proteomes" id="UP000178417">
    <property type="component" value="Unassembled WGS sequence"/>
</dbReference>
<keyword evidence="1" id="KW-0472">Membrane</keyword>
<proteinExistence type="predicted"/>
<evidence type="ECO:0000256" key="1">
    <source>
        <dbReference type="SAM" id="Phobius"/>
    </source>
</evidence>
<gene>
    <name evidence="2" type="ORF">A2310_05710</name>
</gene>
<keyword evidence="1" id="KW-1133">Transmembrane helix</keyword>
<keyword evidence="1" id="KW-0812">Transmembrane</keyword>
<evidence type="ECO:0000313" key="3">
    <source>
        <dbReference type="Proteomes" id="UP000178417"/>
    </source>
</evidence>
<comment type="caution">
    <text evidence="2">The sequence shown here is derived from an EMBL/GenBank/DDBJ whole genome shotgun (WGS) entry which is preliminary data.</text>
</comment>
<sequence length="170" mass="19072">MIVSLFFVLIGGTFVVLSFNGQGADIFSFRLTGATFFFFGILGLIFHNYIMGLLKGLPKPYEPSLKTASDRMASMASFLKEQNRMNKLSASGQPVKVKILGVRDTGKLINFDSILEFDLEVLHEIKTDDYIINNHHQLVSKIIISRIIPGNIYQAKVDPNDKNNVCISWL</sequence>
<protein>
    <submittedName>
        <fullName evidence="2">Uncharacterized protein</fullName>
    </submittedName>
</protein>
<dbReference type="STRING" id="1802579.A2310_05710"/>
<feature type="transmembrane region" description="Helical" evidence="1">
    <location>
        <begin position="33"/>
        <end position="54"/>
    </location>
</feature>
<dbReference type="AlphaFoldDB" id="A0A1F4SJH8"/>
<dbReference type="EMBL" id="MEUB01000058">
    <property type="protein sequence ID" value="OGC19833.1"/>
    <property type="molecule type" value="Genomic_DNA"/>
</dbReference>
<accession>A0A1F4SJH8</accession>